<dbReference type="NCBIfam" id="TIGR04056">
    <property type="entry name" value="OMP_RagA_SusC"/>
    <property type="match status" value="1"/>
</dbReference>
<evidence type="ECO:0000256" key="8">
    <source>
        <dbReference type="SAM" id="SignalP"/>
    </source>
</evidence>
<keyword evidence="5 7" id="KW-0472">Membrane</keyword>
<sequence>MKNCLSLIAISLAVSSQMTLPAQAQVLASTSRHAGQRAQPVAQPSPVSATDNATKSLLKLALAQLEKRHGISFIYRSELVDMRVLTPPAMTGHLHEDLTNLLEPNHLTFEKVRADFYIIRSKEQKEDKTLRQLKRAGLSGDNAGGNDFARTGQAIGSLPISPNLESRISRAGLFVNALVQDRTVTGRITDENGAGLAGATIAVKGTSRGTSANADGDYSISVPGDNVVLIISYIGYVPQEVSLGNRSVVNLTLATDVKTLQEVQINIGYGTASRQDVVGSLAIAGRKEFGNVNVQNASQLIQGKISGVQVVNNDGLPGSGTKIVIRGTGSLTSSDPLYVIDGIQSDGGVFNALNPQDVESITVLKDASSIAIYGAKGANGIVLVSTRRAKTGAPRVSYSGYVGFAQPWKKLDLMNAAQYVDLVKDIASSQQTTLPAKLSSPDALIDRTDWQDAVFRNGQRQEHYLNVNGGTEKVTYLASLGYTNQDATVIGRNFQRSNLRFQLEEKIGKTNRVRLGQNINFRYQVNNGNTPDFIAATRMPPYAPIYDANNLGGFAKVTTINDLNDAYNPLTDVYLSERRDRDFLTYVQLFGEIDLAKGLTFRTQGSLTFSSYGNYNYKQANQNGNLTNPNGISEYYGFGVTPLIENFLTFNRDFGPHHLNIVAGNTYKDGALYRNVNLNGSNFPNDDIKAIIVAPSSSIQGGSVGQDAFLSYFGRVQYQFMSKYLLTASIRRDRSPAFPNNPNAYFPAVGVAWKLHEEAFMKEIPFVSELKLRASYGKAGNDNIGYFRTSTNVWKGVANNIVYSLGPDKGYVQGSTVNQAINPNIRWEETVQTDVGIDAALFSNRLTLTFDYYNRQNNGLLTNVYIPLSTGFGGPYDRTGIIPTNAASAYNRGFEITAGVNGNAGGLRYSVGANASYNKNQVTSLGSEGSIPIIAGGFQGVASITRTDIGQPIGSFYGYKVDHVAINKADVAKYGVDDKGNSTYQDKLLPGDIIFKDLNADGKIDEKDQTFLGSPIPAWNYGLNLNLDYQNFDFMLSLQGVGGVQIVNALKYWTEGTTRPFNSSAALLSRWRKEGDISVYPKAGQNANGNLNLRPSDRFVENGDYMRIRNVTLGYRLPVPVLSKLTNNTVSNLRLYVTAQNLLTITNYSGYDPEVSSIDPNNNGGSNFLFNRGIDQGSYPQARTFIFGLQVGF</sequence>
<evidence type="ECO:0000313" key="11">
    <source>
        <dbReference type="Proteomes" id="UP000664795"/>
    </source>
</evidence>
<gene>
    <name evidence="10" type="ORF">J2I48_23480</name>
</gene>
<dbReference type="GO" id="GO:0009279">
    <property type="term" value="C:cell outer membrane"/>
    <property type="evidence" value="ECO:0007669"/>
    <property type="project" value="UniProtKB-SubCell"/>
</dbReference>
<keyword evidence="2 7" id="KW-0813">Transport</keyword>
<evidence type="ECO:0000313" key="10">
    <source>
        <dbReference type="EMBL" id="MBO0933989.1"/>
    </source>
</evidence>
<evidence type="ECO:0000256" key="3">
    <source>
        <dbReference type="ARBA" id="ARBA00022452"/>
    </source>
</evidence>
<dbReference type="Pfam" id="PF07715">
    <property type="entry name" value="Plug"/>
    <property type="match status" value="1"/>
</dbReference>
<evidence type="ECO:0000259" key="9">
    <source>
        <dbReference type="Pfam" id="PF07715"/>
    </source>
</evidence>
<dbReference type="InterPro" id="IPR023996">
    <property type="entry name" value="TonB-dep_OMP_SusC/RagA"/>
</dbReference>
<keyword evidence="10" id="KW-0675">Receptor</keyword>
<dbReference type="InterPro" id="IPR023997">
    <property type="entry name" value="TonB-dep_OMP_SusC/RagA_CS"/>
</dbReference>
<feature type="chain" id="PRO_5037529480" evidence="8">
    <location>
        <begin position="25"/>
        <end position="1193"/>
    </location>
</feature>
<dbReference type="Gene3D" id="2.40.170.20">
    <property type="entry name" value="TonB-dependent receptor, beta-barrel domain"/>
    <property type="match status" value="1"/>
</dbReference>
<dbReference type="SUPFAM" id="SSF49464">
    <property type="entry name" value="Carboxypeptidase regulatory domain-like"/>
    <property type="match status" value="1"/>
</dbReference>
<evidence type="ECO:0000256" key="6">
    <source>
        <dbReference type="ARBA" id="ARBA00023237"/>
    </source>
</evidence>
<dbReference type="InterPro" id="IPR039426">
    <property type="entry name" value="TonB-dep_rcpt-like"/>
</dbReference>
<feature type="domain" description="TonB-dependent receptor plug" evidence="9">
    <location>
        <begin position="275"/>
        <end position="381"/>
    </location>
</feature>
<dbReference type="RefSeq" id="WP_207337955.1">
    <property type="nucleotide sequence ID" value="NZ_JAFMYU010000025.1"/>
</dbReference>
<dbReference type="Pfam" id="PF13715">
    <property type="entry name" value="CarbopepD_reg_2"/>
    <property type="match status" value="1"/>
</dbReference>
<reference evidence="10 11" key="1">
    <citation type="submission" date="2021-03" db="EMBL/GenBank/DDBJ databases">
        <title>Fibrella sp. HMF5036 genome sequencing and assembly.</title>
        <authorList>
            <person name="Kang H."/>
            <person name="Kim H."/>
            <person name="Bae S."/>
            <person name="Joh K."/>
        </authorList>
    </citation>
    <scope>NUCLEOTIDE SEQUENCE [LARGE SCALE GENOMIC DNA]</scope>
    <source>
        <strain evidence="10 11">HMF5036</strain>
    </source>
</reference>
<evidence type="ECO:0000256" key="2">
    <source>
        <dbReference type="ARBA" id="ARBA00022448"/>
    </source>
</evidence>
<organism evidence="10 11">
    <name type="scientific">Fibrella aquatilis</name>
    <dbReference type="NCBI Taxonomy" id="2817059"/>
    <lineage>
        <taxon>Bacteria</taxon>
        <taxon>Pseudomonadati</taxon>
        <taxon>Bacteroidota</taxon>
        <taxon>Cytophagia</taxon>
        <taxon>Cytophagales</taxon>
        <taxon>Spirosomataceae</taxon>
        <taxon>Fibrella</taxon>
    </lineage>
</organism>
<dbReference type="EMBL" id="JAFMYU010000025">
    <property type="protein sequence ID" value="MBO0933989.1"/>
    <property type="molecule type" value="Genomic_DNA"/>
</dbReference>
<dbReference type="AlphaFoldDB" id="A0A939GB40"/>
<name>A0A939GB40_9BACT</name>
<dbReference type="NCBIfam" id="TIGR04057">
    <property type="entry name" value="SusC_RagA_signa"/>
    <property type="match status" value="1"/>
</dbReference>
<dbReference type="PROSITE" id="PS52016">
    <property type="entry name" value="TONB_DEPENDENT_REC_3"/>
    <property type="match status" value="1"/>
</dbReference>
<dbReference type="InterPro" id="IPR036942">
    <property type="entry name" value="Beta-barrel_TonB_sf"/>
</dbReference>
<evidence type="ECO:0000256" key="7">
    <source>
        <dbReference type="PROSITE-ProRule" id="PRU01360"/>
    </source>
</evidence>
<dbReference type="InterPro" id="IPR012910">
    <property type="entry name" value="Plug_dom"/>
</dbReference>
<dbReference type="Gene3D" id="2.170.130.10">
    <property type="entry name" value="TonB-dependent receptor, plug domain"/>
    <property type="match status" value="1"/>
</dbReference>
<protein>
    <submittedName>
        <fullName evidence="10">TonB-dependent receptor</fullName>
    </submittedName>
</protein>
<comment type="similarity">
    <text evidence="7">Belongs to the TonB-dependent receptor family.</text>
</comment>
<keyword evidence="11" id="KW-1185">Reference proteome</keyword>
<keyword evidence="8" id="KW-0732">Signal</keyword>
<evidence type="ECO:0000256" key="1">
    <source>
        <dbReference type="ARBA" id="ARBA00004571"/>
    </source>
</evidence>
<feature type="signal peptide" evidence="8">
    <location>
        <begin position="1"/>
        <end position="24"/>
    </location>
</feature>
<evidence type="ECO:0000256" key="5">
    <source>
        <dbReference type="ARBA" id="ARBA00023136"/>
    </source>
</evidence>
<keyword evidence="4 7" id="KW-0812">Transmembrane</keyword>
<evidence type="ECO:0000256" key="4">
    <source>
        <dbReference type="ARBA" id="ARBA00022692"/>
    </source>
</evidence>
<proteinExistence type="inferred from homology"/>
<keyword evidence="6 7" id="KW-0998">Cell outer membrane</keyword>
<dbReference type="InterPro" id="IPR037066">
    <property type="entry name" value="Plug_dom_sf"/>
</dbReference>
<dbReference type="Proteomes" id="UP000664795">
    <property type="component" value="Unassembled WGS sequence"/>
</dbReference>
<dbReference type="Gene3D" id="2.60.40.1120">
    <property type="entry name" value="Carboxypeptidase-like, regulatory domain"/>
    <property type="match status" value="1"/>
</dbReference>
<dbReference type="InterPro" id="IPR008969">
    <property type="entry name" value="CarboxyPept-like_regulatory"/>
</dbReference>
<accession>A0A939GB40</accession>
<comment type="caution">
    <text evidence="10">The sequence shown here is derived from an EMBL/GenBank/DDBJ whole genome shotgun (WGS) entry which is preliminary data.</text>
</comment>
<dbReference type="SUPFAM" id="SSF56935">
    <property type="entry name" value="Porins"/>
    <property type="match status" value="1"/>
</dbReference>
<keyword evidence="3 7" id="KW-1134">Transmembrane beta strand</keyword>
<comment type="subcellular location">
    <subcellularLocation>
        <location evidence="1 7">Cell outer membrane</location>
        <topology evidence="1 7">Multi-pass membrane protein</topology>
    </subcellularLocation>
</comment>